<reference evidence="1" key="2">
    <citation type="submission" date="2025-09" db="UniProtKB">
        <authorList>
            <consortium name="EnsemblPlants"/>
        </authorList>
    </citation>
    <scope>IDENTIFICATION</scope>
</reference>
<evidence type="ECO:0000313" key="1">
    <source>
        <dbReference type="EnsemblPlants" id="AVESA.00010b.r2.5CG0872860.1.CDS"/>
    </source>
</evidence>
<evidence type="ECO:0000313" key="2">
    <source>
        <dbReference type="Proteomes" id="UP001732700"/>
    </source>
</evidence>
<sequence>MLGEDSGAVPVTAYPDPCLSSGNGPCSVPPPSSMLAAPTGAPASGLILQDLVGAVPAAAYPDPSHGTAPLPPCAVVVPTPAPASGLMFEGYENNGAVSVATCPEAWQGSGSMSLSAPAPSLAAPGQMLDEYSGVVSFDLYNKVFHGSGHQSALAVPAPMLNGAASFTAYPELFHDSGNKSSSIPAPSSVMAVPAPALVPMLNGAVPFTAYPEVFHNNRNKSSWVQAPSSVVAVPSQVPAPGRMIEENNVLVSFTAYPQVGHGTGNNKSPSSVVALASASASGRTLEDYVKEWAARKAASGAPLHHCILPFLTGAPKAVECRLCYKFIHPLEEIKCSVSRCEQVFHLSCVVEDTASFTAESFKCPQHGCMVCKQKMFFWRCGRCTVAAHTKCAPWPLIHLKNDQGSAICWRHPSNWLLQNENADLTNNIEEAFCRLPLPYVNEEFNIDSTIRDFSAIVCKPPSYTHIRRNVYLVKKKRADSSAETGCRNCRADSVCSDDCECRGLSMSCSKNCRCSDLCSNKPFRKDKKFKIVKSEGCGWGAVALEPLEKGDFIIEYVGEVINDATCEQRLWEMKRRGDKNFYMCEISKDCTIDATFKGNTSRFLNHSCDPNCKLEKWQVEGETRVGVFASRSIEVGEPLTYDYRFVHFGEKVKCNCGAKSCQGYLGIQLKNPTQDALTAAALENEGDCSPSRLKPETHLLPWTNCIEVPFNLRSKTKIDRLCWGRKRQRTSIIDPSPSSASVQLSVIEAAASVPKGFSA</sequence>
<dbReference type="Proteomes" id="UP001732700">
    <property type="component" value="Chromosome 5C"/>
</dbReference>
<dbReference type="EnsemblPlants" id="AVESA.00010b.r2.5CG0872860.1">
    <property type="protein sequence ID" value="AVESA.00010b.r2.5CG0872860.1.CDS"/>
    <property type="gene ID" value="AVESA.00010b.r2.5CG0872860"/>
</dbReference>
<accession>A0ACD5XSU7</accession>
<protein>
    <submittedName>
        <fullName evidence="1">Uncharacterized protein</fullName>
    </submittedName>
</protein>
<proteinExistence type="predicted"/>
<organism evidence="1 2">
    <name type="scientific">Avena sativa</name>
    <name type="common">Oat</name>
    <dbReference type="NCBI Taxonomy" id="4498"/>
    <lineage>
        <taxon>Eukaryota</taxon>
        <taxon>Viridiplantae</taxon>
        <taxon>Streptophyta</taxon>
        <taxon>Embryophyta</taxon>
        <taxon>Tracheophyta</taxon>
        <taxon>Spermatophyta</taxon>
        <taxon>Magnoliopsida</taxon>
        <taxon>Liliopsida</taxon>
        <taxon>Poales</taxon>
        <taxon>Poaceae</taxon>
        <taxon>BOP clade</taxon>
        <taxon>Pooideae</taxon>
        <taxon>Poodae</taxon>
        <taxon>Poeae</taxon>
        <taxon>Poeae Chloroplast Group 1 (Aveneae type)</taxon>
        <taxon>Aveninae</taxon>
        <taxon>Avena</taxon>
    </lineage>
</organism>
<keyword evidence="2" id="KW-1185">Reference proteome</keyword>
<name>A0ACD5XSU7_AVESA</name>
<reference evidence="1" key="1">
    <citation type="submission" date="2021-05" db="EMBL/GenBank/DDBJ databases">
        <authorList>
            <person name="Scholz U."/>
            <person name="Mascher M."/>
            <person name="Fiebig A."/>
        </authorList>
    </citation>
    <scope>NUCLEOTIDE SEQUENCE [LARGE SCALE GENOMIC DNA]</scope>
</reference>